<proteinExistence type="predicted"/>
<evidence type="ECO:0000313" key="2">
    <source>
        <dbReference type="EMBL" id="ORZ32565.1"/>
    </source>
</evidence>
<gene>
    <name evidence="2" type="ORF">BCR44DRAFT_354630</name>
</gene>
<feature type="region of interest" description="Disordered" evidence="1">
    <location>
        <begin position="218"/>
        <end position="280"/>
    </location>
</feature>
<accession>A0A1Y2HDF6</accession>
<dbReference type="Proteomes" id="UP000193411">
    <property type="component" value="Unassembled WGS sequence"/>
</dbReference>
<evidence type="ECO:0000256" key="1">
    <source>
        <dbReference type="SAM" id="MobiDB-lite"/>
    </source>
</evidence>
<sequence>MTSPSPWPSPRDAYRLYLDSAAAAAVSTSAASLVDGGPPLITAPAPPAVPPVLSTPRSAPGTAIPLFTESSPSAASTDDMLAQCIADTRQLLSELIRAAGTGNHVAQAAILPASELLGFQIAAQRSHAHLSLDSSAQARNPAMIAAPSLHSANAVADDQCKLRLQLAKRQRESALFRSVLASPSPPQVLHAHASLVSRHLPPPLSLAPTVAHLPAIPDTVCDTSRRSTTAPNPKSPGRTRRMSCGAGRRLFPPPLMPRPDSPDPITSDTPPTSNPHVIPPTFSTYQVSPSRYTSAGRLALHSSSPGAEPSLVLAHLLVPARHIPKRVLDQYCECIQSLHSASPNMTRVLCAIVRAGPLLSQLADQVASMVKRKWLTGLRALNHLVAWTLKPMVAVCVQPVAESKWADGLFAHLLDADREYAERMRAQVVVAVGVECDEHPDGLFADSRVPNRDTSGFRLRERVALVVGEVAIPAGIEYFSGDEQHDDMDVDSEMGKVRCIPISFHLLVRCFRLPLPSPAHCSITVGLVTPTATSAQTWHIEPAITHRFRRARHSSLCAPSAPP</sequence>
<protein>
    <submittedName>
        <fullName evidence="2">Uncharacterized protein</fullName>
    </submittedName>
</protein>
<evidence type="ECO:0000313" key="3">
    <source>
        <dbReference type="Proteomes" id="UP000193411"/>
    </source>
</evidence>
<reference evidence="2 3" key="1">
    <citation type="submission" date="2016-07" db="EMBL/GenBank/DDBJ databases">
        <title>Pervasive Adenine N6-methylation of Active Genes in Fungi.</title>
        <authorList>
            <consortium name="DOE Joint Genome Institute"/>
            <person name="Mondo S.J."/>
            <person name="Dannebaum R.O."/>
            <person name="Kuo R.C."/>
            <person name="Labutti K."/>
            <person name="Haridas S."/>
            <person name="Kuo A."/>
            <person name="Salamov A."/>
            <person name="Ahrendt S.R."/>
            <person name="Lipzen A."/>
            <person name="Sullivan W."/>
            <person name="Andreopoulos W.B."/>
            <person name="Clum A."/>
            <person name="Lindquist E."/>
            <person name="Daum C."/>
            <person name="Ramamoorthy G.K."/>
            <person name="Gryganskyi A."/>
            <person name="Culley D."/>
            <person name="Magnuson J.K."/>
            <person name="James T.Y."/>
            <person name="O'Malley M.A."/>
            <person name="Stajich J.E."/>
            <person name="Spatafora J.W."/>
            <person name="Visel A."/>
            <person name="Grigoriev I.V."/>
        </authorList>
    </citation>
    <scope>NUCLEOTIDE SEQUENCE [LARGE SCALE GENOMIC DNA]</scope>
    <source>
        <strain evidence="2 3">PL171</strain>
    </source>
</reference>
<keyword evidence="3" id="KW-1185">Reference proteome</keyword>
<dbReference type="EMBL" id="MCFL01000045">
    <property type="protein sequence ID" value="ORZ32565.1"/>
    <property type="molecule type" value="Genomic_DNA"/>
</dbReference>
<organism evidence="2 3">
    <name type="scientific">Catenaria anguillulae PL171</name>
    <dbReference type="NCBI Taxonomy" id="765915"/>
    <lineage>
        <taxon>Eukaryota</taxon>
        <taxon>Fungi</taxon>
        <taxon>Fungi incertae sedis</taxon>
        <taxon>Blastocladiomycota</taxon>
        <taxon>Blastocladiomycetes</taxon>
        <taxon>Blastocladiales</taxon>
        <taxon>Catenariaceae</taxon>
        <taxon>Catenaria</taxon>
    </lineage>
</organism>
<dbReference type="AlphaFoldDB" id="A0A1Y2HDF6"/>
<name>A0A1Y2HDF6_9FUNG</name>
<feature type="compositionally biased region" description="Low complexity" evidence="1">
    <location>
        <begin position="263"/>
        <end position="275"/>
    </location>
</feature>
<comment type="caution">
    <text evidence="2">The sequence shown here is derived from an EMBL/GenBank/DDBJ whole genome shotgun (WGS) entry which is preliminary data.</text>
</comment>